<organism evidence="2 3">
    <name type="scientific">Liparis tanakae</name>
    <name type="common">Tanaka's snailfish</name>
    <dbReference type="NCBI Taxonomy" id="230148"/>
    <lineage>
        <taxon>Eukaryota</taxon>
        <taxon>Metazoa</taxon>
        <taxon>Chordata</taxon>
        <taxon>Craniata</taxon>
        <taxon>Vertebrata</taxon>
        <taxon>Euteleostomi</taxon>
        <taxon>Actinopterygii</taxon>
        <taxon>Neopterygii</taxon>
        <taxon>Teleostei</taxon>
        <taxon>Neoteleostei</taxon>
        <taxon>Acanthomorphata</taxon>
        <taxon>Eupercaria</taxon>
        <taxon>Perciformes</taxon>
        <taxon>Cottioidei</taxon>
        <taxon>Cottales</taxon>
        <taxon>Liparidae</taxon>
        <taxon>Liparis</taxon>
    </lineage>
</organism>
<keyword evidence="3" id="KW-1185">Reference proteome</keyword>
<evidence type="ECO:0000313" key="3">
    <source>
        <dbReference type="Proteomes" id="UP000314294"/>
    </source>
</evidence>
<feature type="compositionally biased region" description="Polar residues" evidence="1">
    <location>
        <begin position="121"/>
        <end position="134"/>
    </location>
</feature>
<feature type="region of interest" description="Disordered" evidence="1">
    <location>
        <begin position="145"/>
        <end position="164"/>
    </location>
</feature>
<gene>
    <name evidence="2" type="ORF">EYF80_054899</name>
</gene>
<proteinExistence type="predicted"/>
<feature type="region of interest" description="Disordered" evidence="1">
    <location>
        <begin position="1"/>
        <end position="30"/>
    </location>
</feature>
<evidence type="ECO:0000256" key="1">
    <source>
        <dbReference type="SAM" id="MobiDB-lite"/>
    </source>
</evidence>
<comment type="caution">
    <text evidence="2">The sequence shown here is derived from an EMBL/GenBank/DDBJ whole genome shotgun (WGS) entry which is preliminary data.</text>
</comment>
<name>A0A4Z2F1C2_9TELE</name>
<dbReference type="EMBL" id="SRLO01001862">
    <property type="protein sequence ID" value="TNN34939.1"/>
    <property type="molecule type" value="Genomic_DNA"/>
</dbReference>
<feature type="region of interest" description="Disordered" evidence="1">
    <location>
        <begin position="110"/>
        <end position="136"/>
    </location>
</feature>
<reference evidence="2 3" key="1">
    <citation type="submission" date="2019-03" db="EMBL/GenBank/DDBJ databases">
        <title>First draft genome of Liparis tanakae, snailfish: a comprehensive survey of snailfish specific genes.</title>
        <authorList>
            <person name="Kim W."/>
            <person name="Song I."/>
            <person name="Jeong J.-H."/>
            <person name="Kim D."/>
            <person name="Kim S."/>
            <person name="Ryu S."/>
            <person name="Song J.Y."/>
            <person name="Lee S.K."/>
        </authorList>
    </citation>
    <scope>NUCLEOTIDE SEQUENCE [LARGE SCALE GENOMIC DNA]</scope>
    <source>
        <tissue evidence="2">Muscle</tissue>
    </source>
</reference>
<dbReference type="Proteomes" id="UP000314294">
    <property type="component" value="Unassembled WGS sequence"/>
</dbReference>
<sequence length="164" mass="17528">MCQLAPSNEDSTNSVPLLRDRDRGRRPLAVSADKARRRSCCCGQIDAAAARTISGRQLPSASRQQGAAEERSSALFPFLLLGLTPFTKCHSSSSLLLGWSRLPETDRRSVEQLETAAHSEGPQSRSGAISSRSQPVIRPVCSVSGIKPKRGLSGVRSGVKNNAS</sequence>
<accession>A0A4Z2F1C2</accession>
<dbReference type="AlphaFoldDB" id="A0A4Z2F1C2"/>
<feature type="compositionally biased region" description="Polar residues" evidence="1">
    <location>
        <begin position="1"/>
        <end position="15"/>
    </location>
</feature>
<protein>
    <submittedName>
        <fullName evidence="2">Uncharacterized protein</fullName>
    </submittedName>
</protein>
<evidence type="ECO:0000313" key="2">
    <source>
        <dbReference type="EMBL" id="TNN34939.1"/>
    </source>
</evidence>